<reference evidence="1" key="1">
    <citation type="submission" date="2023-03" db="EMBL/GenBank/DDBJ databases">
        <title>Chromosome-level genomes of two armyworms, Mythimna separata and Mythimna loreyi, provide insights into the biosynthesis and reception of sex pheromones.</title>
        <authorList>
            <person name="Zhao H."/>
        </authorList>
    </citation>
    <scope>NUCLEOTIDE SEQUENCE</scope>
    <source>
        <strain evidence="1">BeijingLab</strain>
    </source>
</reference>
<proteinExistence type="predicted"/>
<keyword evidence="2" id="KW-1185">Reference proteome</keyword>
<dbReference type="Proteomes" id="UP001231649">
    <property type="component" value="Chromosome 23"/>
</dbReference>
<organism evidence="1 2">
    <name type="scientific">Mythimna loreyi</name>
    <dbReference type="NCBI Taxonomy" id="667449"/>
    <lineage>
        <taxon>Eukaryota</taxon>
        <taxon>Metazoa</taxon>
        <taxon>Ecdysozoa</taxon>
        <taxon>Arthropoda</taxon>
        <taxon>Hexapoda</taxon>
        <taxon>Insecta</taxon>
        <taxon>Pterygota</taxon>
        <taxon>Neoptera</taxon>
        <taxon>Endopterygota</taxon>
        <taxon>Lepidoptera</taxon>
        <taxon>Glossata</taxon>
        <taxon>Ditrysia</taxon>
        <taxon>Noctuoidea</taxon>
        <taxon>Noctuidae</taxon>
        <taxon>Noctuinae</taxon>
        <taxon>Hadenini</taxon>
        <taxon>Mythimna</taxon>
    </lineage>
</organism>
<name>A0ACC2Q8J8_9NEOP</name>
<protein>
    <submittedName>
        <fullName evidence="1">Uncharacterized protein</fullName>
    </submittedName>
</protein>
<accession>A0ACC2Q8J8</accession>
<comment type="caution">
    <text evidence="1">The sequence shown here is derived from an EMBL/GenBank/DDBJ whole genome shotgun (WGS) entry which is preliminary data.</text>
</comment>
<evidence type="ECO:0000313" key="1">
    <source>
        <dbReference type="EMBL" id="KAJ8710490.1"/>
    </source>
</evidence>
<evidence type="ECO:0000313" key="2">
    <source>
        <dbReference type="Proteomes" id="UP001231649"/>
    </source>
</evidence>
<gene>
    <name evidence="1" type="ORF">PYW08_009005</name>
</gene>
<sequence>MFRLVSFLSALWLSSILPYGSSLVDTDITGGDTNELQAEPDYVTNSLTSVAGNICAAVKPLLGVSYDNFEDNEPDMSKLTLVYMTSNETLTYNLTEAPTALPKELWFNPTCRMLVYMHGFTDNPSKSSFLTLRLAVEAGLGDCVSILALDASSLIKHFYLRATSIVTFIGRVLGETLSALIPAGLDPSRIHLIGHSLGAHIAGFAGKEVFKATGRKIGRITGLDPAGPCFCKVATSLRLYKDDAVFVDVIHTNAGIYGLGETVGHVDIFVNGGSEQPGCFLQTCSHSRSLEYFAESMVSPAAFMAVKCDSPSDFKQGKCNVTDMSIIGYYIPDNISGNYYLKTASSSPYGTGATGTSYEANSYLKAIGVAIRDAFLNLWRRFTNAFNN</sequence>
<dbReference type="EMBL" id="CM056799">
    <property type="protein sequence ID" value="KAJ8710490.1"/>
    <property type="molecule type" value="Genomic_DNA"/>
</dbReference>